<keyword evidence="3" id="KW-1185">Reference proteome</keyword>
<name>A0A8X6XGU1_9ARAC</name>
<dbReference type="Proteomes" id="UP000886998">
    <property type="component" value="Unassembled WGS sequence"/>
</dbReference>
<comment type="caution">
    <text evidence="2">The sequence shown here is derived from an EMBL/GenBank/DDBJ whole genome shotgun (WGS) entry which is preliminary data.</text>
</comment>
<proteinExistence type="predicted"/>
<organism evidence="2 3">
    <name type="scientific">Trichonephila inaurata madagascariensis</name>
    <dbReference type="NCBI Taxonomy" id="2747483"/>
    <lineage>
        <taxon>Eukaryota</taxon>
        <taxon>Metazoa</taxon>
        <taxon>Ecdysozoa</taxon>
        <taxon>Arthropoda</taxon>
        <taxon>Chelicerata</taxon>
        <taxon>Arachnida</taxon>
        <taxon>Araneae</taxon>
        <taxon>Araneomorphae</taxon>
        <taxon>Entelegynae</taxon>
        <taxon>Araneoidea</taxon>
        <taxon>Nephilidae</taxon>
        <taxon>Trichonephila</taxon>
        <taxon>Trichonephila inaurata</taxon>
    </lineage>
</organism>
<evidence type="ECO:0000256" key="1">
    <source>
        <dbReference type="SAM" id="MobiDB-lite"/>
    </source>
</evidence>
<feature type="region of interest" description="Disordered" evidence="1">
    <location>
        <begin position="33"/>
        <end position="54"/>
    </location>
</feature>
<sequence length="79" mass="8942">MFVAVEETCRSRYIGSAVPADSAPAVVSMHHIQKEPGRSKERQHPCSDESIDKPCRQSIPKEMLHHVQNIRDLHVTLLL</sequence>
<protein>
    <submittedName>
        <fullName evidence="2">Uncharacterized protein</fullName>
    </submittedName>
</protein>
<dbReference type="AlphaFoldDB" id="A0A8X6XGU1"/>
<evidence type="ECO:0000313" key="3">
    <source>
        <dbReference type="Proteomes" id="UP000886998"/>
    </source>
</evidence>
<dbReference type="EMBL" id="BMAV01008130">
    <property type="protein sequence ID" value="GFY51506.1"/>
    <property type="molecule type" value="Genomic_DNA"/>
</dbReference>
<accession>A0A8X6XGU1</accession>
<evidence type="ECO:0000313" key="2">
    <source>
        <dbReference type="EMBL" id="GFY51506.1"/>
    </source>
</evidence>
<gene>
    <name evidence="2" type="ORF">TNIN_437981</name>
</gene>
<reference evidence="2" key="1">
    <citation type="submission" date="2020-08" db="EMBL/GenBank/DDBJ databases">
        <title>Multicomponent nature underlies the extraordinary mechanical properties of spider dragline silk.</title>
        <authorList>
            <person name="Kono N."/>
            <person name="Nakamura H."/>
            <person name="Mori M."/>
            <person name="Yoshida Y."/>
            <person name="Ohtoshi R."/>
            <person name="Malay A.D."/>
            <person name="Moran D.A.P."/>
            <person name="Tomita M."/>
            <person name="Numata K."/>
            <person name="Arakawa K."/>
        </authorList>
    </citation>
    <scope>NUCLEOTIDE SEQUENCE</scope>
</reference>